<name>A0ABN2R622_9MICO</name>
<dbReference type="EMBL" id="BAAAMK010000009">
    <property type="protein sequence ID" value="GAA1964070.1"/>
    <property type="molecule type" value="Genomic_DNA"/>
</dbReference>
<comment type="caution">
    <text evidence="1">The sequence shown here is derived from an EMBL/GenBank/DDBJ whole genome shotgun (WGS) entry which is preliminary data.</text>
</comment>
<dbReference type="InterPro" id="IPR001646">
    <property type="entry name" value="5peptide_repeat"/>
</dbReference>
<proteinExistence type="predicted"/>
<dbReference type="Proteomes" id="UP001499954">
    <property type="component" value="Unassembled WGS sequence"/>
</dbReference>
<reference evidence="1 2" key="1">
    <citation type="journal article" date="2019" name="Int. J. Syst. Evol. Microbiol.">
        <title>The Global Catalogue of Microorganisms (GCM) 10K type strain sequencing project: providing services to taxonomists for standard genome sequencing and annotation.</title>
        <authorList>
            <consortium name="The Broad Institute Genomics Platform"/>
            <consortium name="The Broad Institute Genome Sequencing Center for Infectious Disease"/>
            <person name="Wu L."/>
            <person name="Ma J."/>
        </authorList>
    </citation>
    <scope>NUCLEOTIDE SEQUENCE [LARGE SCALE GENOMIC DNA]</scope>
    <source>
        <strain evidence="1 2">JCM 13584</strain>
    </source>
</reference>
<gene>
    <name evidence="1" type="ORF">GCM10009717_33580</name>
</gene>
<dbReference type="PANTHER" id="PTHR14136:SF17">
    <property type="entry name" value="BTB_POZ DOMAIN-CONTAINING PROTEIN KCTD9"/>
    <property type="match status" value="1"/>
</dbReference>
<organism evidence="1 2">
    <name type="scientific">Agromyces allii</name>
    <dbReference type="NCBI Taxonomy" id="393607"/>
    <lineage>
        <taxon>Bacteria</taxon>
        <taxon>Bacillati</taxon>
        <taxon>Actinomycetota</taxon>
        <taxon>Actinomycetes</taxon>
        <taxon>Micrococcales</taxon>
        <taxon>Microbacteriaceae</taxon>
        <taxon>Agromyces</taxon>
    </lineage>
</organism>
<dbReference type="RefSeq" id="WP_157415889.1">
    <property type="nucleotide sequence ID" value="NZ_BAAAMK010000009.1"/>
</dbReference>
<evidence type="ECO:0000313" key="2">
    <source>
        <dbReference type="Proteomes" id="UP001499954"/>
    </source>
</evidence>
<dbReference type="PANTHER" id="PTHR14136">
    <property type="entry name" value="BTB_POZ DOMAIN-CONTAINING PROTEIN KCTD9"/>
    <property type="match status" value="1"/>
</dbReference>
<dbReference type="SUPFAM" id="SSF141571">
    <property type="entry name" value="Pentapeptide repeat-like"/>
    <property type="match status" value="1"/>
</dbReference>
<accession>A0ABN2R622</accession>
<evidence type="ECO:0000313" key="1">
    <source>
        <dbReference type="EMBL" id="GAA1964070.1"/>
    </source>
</evidence>
<protein>
    <submittedName>
        <fullName evidence="1">Pentapeptide repeat-containing protein</fullName>
    </submittedName>
</protein>
<dbReference type="Gene3D" id="2.160.20.80">
    <property type="entry name" value="E3 ubiquitin-protein ligase SopA"/>
    <property type="match status" value="1"/>
</dbReference>
<dbReference type="Pfam" id="PF13599">
    <property type="entry name" value="Pentapeptide_4"/>
    <property type="match status" value="1"/>
</dbReference>
<dbReference type="InterPro" id="IPR051082">
    <property type="entry name" value="Pentapeptide-BTB/POZ_domain"/>
</dbReference>
<keyword evidence="2" id="KW-1185">Reference proteome</keyword>
<sequence>MAKPARTIAPRLDRILLPELDEADASVLTPGADLEGVRVAGGDLSERDLTGIRLREVEIAGVSAHDVHLRGADIAESVLDRWDAPVLRAPRATLRDVVVSNSRVGSVEFYENTWQAVHFVGCKLGFVNLRGATLRDVRFTDCTVDELDLGGARVERLAFTDSDVRSLDVTGARLSDADLRGLDLDVTGVEGLRGATMDELQVALIATRLAEHVGIRIVG</sequence>